<proteinExistence type="predicted"/>
<organism evidence="1 2">
    <name type="scientific">Microscilla marina ATCC 23134</name>
    <dbReference type="NCBI Taxonomy" id="313606"/>
    <lineage>
        <taxon>Bacteria</taxon>
        <taxon>Pseudomonadati</taxon>
        <taxon>Bacteroidota</taxon>
        <taxon>Cytophagia</taxon>
        <taxon>Cytophagales</taxon>
        <taxon>Microscillaceae</taxon>
        <taxon>Microscilla</taxon>
    </lineage>
</organism>
<evidence type="ECO:0000313" key="2">
    <source>
        <dbReference type="Proteomes" id="UP000004095"/>
    </source>
</evidence>
<evidence type="ECO:0000313" key="1">
    <source>
        <dbReference type="EMBL" id="EAY28175.1"/>
    </source>
</evidence>
<dbReference type="Proteomes" id="UP000004095">
    <property type="component" value="Unassembled WGS sequence"/>
</dbReference>
<reference evidence="1 2" key="1">
    <citation type="submission" date="2007-01" db="EMBL/GenBank/DDBJ databases">
        <authorList>
            <person name="Haygood M."/>
            <person name="Podell S."/>
            <person name="Anderson C."/>
            <person name="Hopkinson B."/>
            <person name="Roe K."/>
            <person name="Barbeau K."/>
            <person name="Gaasterland T."/>
            <person name="Ferriera S."/>
            <person name="Johnson J."/>
            <person name="Kravitz S."/>
            <person name="Beeson K."/>
            <person name="Sutton G."/>
            <person name="Rogers Y.-H."/>
            <person name="Friedman R."/>
            <person name="Frazier M."/>
            <person name="Venter J.C."/>
        </authorList>
    </citation>
    <scope>NUCLEOTIDE SEQUENCE [LARGE SCALE GENOMIC DNA]</scope>
    <source>
        <strain evidence="1 2">ATCC 23134</strain>
    </source>
</reference>
<accession>A1ZMZ4</accession>
<dbReference type="AlphaFoldDB" id="A1ZMZ4"/>
<comment type="caution">
    <text evidence="1">The sequence shown here is derived from an EMBL/GenBank/DDBJ whole genome shotgun (WGS) entry which is preliminary data.</text>
</comment>
<gene>
    <name evidence="1" type="ORF">M23134_03436</name>
</gene>
<name>A1ZMZ4_MICM2</name>
<sequence>MFFTQKSCIFTSKTNKPMQEFDTIEEAFRWFLENVFPELPTASKIKLRDVKYCYYSEDRKVSEKRMKRVLSEYGEFKTVYQFTKKEE</sequence>
<dbReference type="EMBL" id="AAWS01000017">
    <property type="protein sequence ID" value="EAY28175.1"/>
    <property type="molecule type" value="Genomic_DNA"/>
</dbReference>
<keyword evidence="2" id="KW-1185">Reference proteome</keyword>
<protein>
    <submittedName>
        <fullName evidence="1">Uncharacterized protein</fullName>
    </submittedName>
</protein>